<dbReference type="Proteomes" id="UP000003675">
    <property type="component" value="Unassembled WGS sequence"/>
</dbReference>
<organism evidence="1 2">
    <name type="scientific">Limosilactobacillus antri DSM 16041</name>
    <dbReference type="NCBI Taxonomy" id="525309"/>
    <lineage>
        <taxon>Bacteria</taxon>
        <taxon>Bacillati</taxon>
        <taxon>Bacillota</taxon>
        <taxon>Bacilli</taxon>
        <taxon>Lactobacillales</taxon>
        <taxon>Lactobacillaceae</taxon>
        <taxon>Limosilactobacillus</taxon>
    </lineage>
</organism>
<accession>C8P9V4</accession>
<dbReference type="HOGENOM" id="CLU_3291306_0_0_9"/>
<dbReference type="EMBL" id="ACLL01000066">
    <property type="protein sequence ID" value="EEW52729.1"/>
    <property type="molecule type" value="Genomic_DNA"/>
</dbReference>
<gene>
    <name evidence="1" type="ORF">HMPREF0494_2098</name>
</gene>
<dbReference type="STRING" id="525309.HMPREF0494_2098"/>
<name>C8P9V4_9LACO</name>
<sequence length="40" mass="4700">MVKFHWILRASRLAERPLINAANIKKDIYYFILSASCAKF</sequence>
<comment type="caution">
    <text evidence="1">The sequence shown here is derived from an EMBL/GenBank/DDBJ whole genome shotgun (WGS) entry which is preliminary data.</text>
</comment>
<evidence type="ECO:0000313" key="2">
    <source>
        <dbReference type="Proteomes" id="UP000003675"/>
    </source>
</evidence>
<dbReference type="AlphaFoldDB" id="C8P9V4"/>
<reference evidence="1 2" key="1">
    <citation type="submission" date="2009-09" db="EMBL/GenBank/DDBJ databases">
        <authorList>
            <person name="Qin X."/>
            <person name="Bachman B."/>
            <person name="Battles P."/>
            <person name="Bell A."/>
            <person name="Bess C."/>
            <person name="Bickham C."/>
            <person name="Chaboub L."/>
            <person name="Chen D."/>
            <person name="Coyle M."/>
            <person name="Deiros D.R."/>
            <person name="Dinh H."/>
            <person name="Forbes L."/>
            <person name="Fowler G."/>
            <person name="Francisco L."/>
            <person name="Fu Q."/>
            <person name="Gubbala S."/>
            <person name="Hale W."/>
            <person name="Han Y."/>
            <person name="Hemphill L."/>
            <person name="Highlander S.K."/>
            <person name="Hirani K."/>
            <person name="Hogues M."/>
            <person name="Jackson L."/>
            <person name="Jakkamsetti A."/>
            <person name="Javaid M."/>
            <person name="Jiang H."/>
            <person name="Korchina V."/>
            <person name="Kovar C."/>
            <person name="Lara F."/>
            <person name="Lee S."/>
            <person name="Mata R."/>
            <person name="Mathew T."/>
            <person name="Moen C."/>
            <person name="Morales K."/>
            <person name="Munidasa M."/>
            <person name="Nazareth L."/>
            <person name="Ngo R."/>
            <person name="Nguyen L."/>
            <person name="Okwuonu G."/>
            <person name="Ongeri F."/>
            <person name="Patil S."/>
            <person name="Petrosino J."/>
            <person name="Pham C."/>
            <person name="Pham P."/>
            <person name="Pu L.-L."/>
            <person name="Puazo M."/>
            <person name="Raj R."/>
            <person name="Reid J."/>
            <person name="Rouhana J."/>
            <person name="Saada N."/>
            <person name="Shang Y."/>
            <person name="Simmons D."/>
            <person name="Thornton R."/>
            <person name="Warren J."/>
            <person name="Weissenberger G."/>
            <person name="Zhang J."/>
            <person name="Zhang L."/>
            <person name="Zhou C."/>
            <person name="Zhu D."/>
            <person name="Muzny D."/>
            <person name="Worley K."/>
            <person name="Gibbs R."/>
        </authorList>
    </citation>
    <scope>NUCLEOTIDE SEQUENCE [LARGE SCALE GENOMIC DNA]</scope>
    <source>
        <strain evidence="1 2">DSM 16041</strain>
    </source>
</reference>
<proteinExistence type="predicted"/>
<evidence type="ECO:0000313" key="1">
    <source>
        <dbReference type="EMBL" id="EEW52729.1"/>
    </source>
</evidence>
<protein>
    <submittedName>
        <fullName evidence="1">Uncharacterized protein</fullName>
    </submittedName>
</protein>